<dbReference type="Gramene" id="EME30232">
    <property type="protein sequence ID" value="EME30232"/>
    <property type="gene ID" value="Gasu_23870"/>
</dbReference>
<dbReference type="RefSeq" id="XP_005706752.1">
    <property type="nucleotide sequence ID" value="XM_005706695.1"/>
</dbReference>
<reference evidence="8" key="1">
    <citation type="journal article" date="2013" name="Science">
        <title>Gene transfer from bacteria and archaea facilitated evolution of an extremophilic eukaryote.</title>
        <authorList>
            <person name="Schonknecht G."/>
            <person name="Chen W.H."/>
            <person name="Ternes C.M."/>
            <person name="Barbier G.G."/>
            <person name="Shrestha R.P."/>
            <person name="Stanke M."/>
            <person name="Brautigam A."/>
            <person name="Baker B.J."/>
            <person name="Banfield J.F."/>
            <person name="Garavito R.M."/>
            <person name="Carr K."/>
            <person name="Wilkerson C."/>
            <person name="Rensing S.A."/>
            <person name="Gagneul D."/>
            <person name="Dickenson N.E."/>
            <person name="Oesterhelt C."/>
            <person name="Lercher M.J."/>
            <person name="Weber A.P."/>
        </authorList>
    </citation>
    <scope>NUCLEOTIDE SEQUENCE [LARGE SCALE GENOMIC DNA]</scope>
    <source>
        <strain evidence="8">074W</strain>
    </source>
</reference>
<accession>M2XJD9</accession>
<dbReference type="AlphaFoldDB" id="M2XJD9"/>
<organism evidence="7 8">
    <name type="scientific">Galdieria sulphuraria</name>
    <name type="common">Red alga</name>
    <dbReference type="NCBI Taxonomy" id="130081"/>
    <lineage>
        <taxon>Eukaryota</taxon>
        <taxon>Rhodophyta</taxon>
        <taxon>Bangiophyceae</taxon>
        <taxon>Galdieriales</taxon>
        <taxon>Galdieriaceae</taxon>
        <taxon>Galdieria</taxon>
    </lineage>
</organism>
<dbReference type="CDD" id="cd16100">
    <property type="entry name" value="ARID"/>
    <property type="match status" value="1"/>
</dbReference>
<dbReference type="GeneID" id="17088977"/>
<dbReference type="SUPFAM" id="SSF46774">
    <property type="entry name" value="ARID-like"/>
    <property type="match status" value="1"/>
</dbReference>
<sequence length="610" mass="68299">MVDSQAVNVFLKPEVTREERIEVGNRVVGTVGTYFISRALRDSVPSRDRRRNFLEDLSAYMNEIGRGNFKIPTLGGFTLDVFILYQEVVRRGGVQHVIDNREFKEISKILRLPKTCTAAAFVLRESYEKILYFYEQKHVFGRSAEEVPPVVQLGARLERVSSTPRSLNATDTPAYEGSRENSFTNLSMEQPKGFGSELGGAPSVSPNRRHTYVDSNNRNATSSMGWDRTTSYDSLQTSRNLVQEEVFVTSRPLSGSFRTDIGSERNKLVLALQSGIEDEISWALVTINVLSFDPKLDFLIRDYPMLLESLEIILKEYLEDLNGCRTFGLHPDDEDARSSGAKNKMLSAVDINTSNVIAHNNVCNPSLQNYGDLFCTRDPIFLKREWNAKCVANALRNLSFIERNHPSFAKHVSLLRTCISIIVSSEAASQVVYDLSDTLKNIAVEVKLNQDTLFLLDSAIAILYEWEDCTDDTRILKATELIARLCFNPDNELELLKRFDEILSLLVGFLSSENKDIRLVAVGAICNASAFDWNARVAIAKTPSVVYYLTQCLSDPYIAPLSAITIANLAEAPSNRAILLRYESKFVHVAMSNSAASELVACALKELSDD</sequence>
<keyword evidence="2" id="KW-0805">Transcription regulation</keyword>
<evidence type="ECO:0000313" key="8">
    <source>
        <dbReference type="Proteomes" id="UP000030680"/>
    </source>
</evidence>
<dbReference type="Proteomes" id="UP000030680">
    <property type="component" value="Unassembled WGS sequence"/>
</dbReference>
<evidence type="ECO:0000256" key="2">
    <source>
        <dbReference type="ARBA" id="ARBA00023015"/>
    </source>
</evidence>
<dbReference type="STRING" id="130081.M2XJD9"/>
<dbReference type="EMBL" id="KB454501">
    <property type="protein sequence ID" value="EME30232.1"/>
    <property type="molecule type" value="Genomic_DNA"/>
</dbReference>
<evidence type="ECO:0000256" key="5">
    <source>
        <dbReference type="SAM" id="MobiDB-lite"/>
    </source>
</evidence>
<dbReference type="PROSITE" id="PS51011">
    <property type="entry name" value="ARID"/>
    <property type="match status" value="1"/>
</dbReference>
<dbReference type="SUPFAM" id="SSF48371">
    <property type="entry name" value="ARM repeat"/>
    <property type="match status" value="1"/>
</dbReference>
<dbReference type="PANTHER" id="PTHR22970">
    <property type="entry name" value="AT-RICH INTERACTIVE DOMAIN-CONTAINING PROTEIN 2"/>
    <property type="match status" value="1"/>
</dbReference>
<keyword evidence="3" id="KW-0804">Transcription</keyword>
<evidence type="ECO:0000313" key="7">
    <source>
        <dbReference type="EMBL" id="EME30232.1"/>
    </source>
</evidence>
<dbReference type="Pfam" id="PF01388">
    <property type="entry name" value="ARID"/>
    <property type="match status" value="1"/>
</dbReference>
<evidence type="ECO:0000256" key="4">
    <source>
        <dbReference type="ARBA" id="ARBA00023242"/>
    </source>
</evidence>
<evidence type="ECO:0000256" key="1">
    <source>
        <dbReference type="ARBA" id="ARBA00022853"/>
    </source>
</evidence>
<dbReference type="InterPro" id="IPR011989">
    <property type="entry name" value="ARM-like"/>
</dbReference>
<keyword evidence="1" id="KW-0156">Chromatin regulator</keyword>
<keyword evidence="4" id="KW-0539">Nucleus</keyword>
<dbReference type="GO" id="GO:0006325">
    <property type="term" value="P:chromatin organization"/>
    <property type="evidence" value="ECO:0007669"/>
    <property type="project" value="UniProtKB-KW"/>
</dbReference>
<dbReference type="Gene3D" id="1.25.10.10">
    <property type="entry name" value="Leucine-rich Repeat Variant"/>
    <property type="match status" value="1"/>
</dbReference>
<dbReference type="OrthoDB" id="10044343at2759"/>
<proteinExistence type="predicted"/>
<dbReference type="InterPro" id="IPR001606">
    <property type="entry name" value="ARID_dom"/>
</dbReference>
<evidence type="ECO:0000259" key="6">
    <source>
        <dbReference type="PROSITE" id="PS51011"/>
    </source>
</evidence>
<dbReference type="GO" id="GO:0003677">
    <property type="term" value="F:DNA binding"/>
    <property type="evidence" value="ECO:0007669"/>
    <property type="project" value="InterPro"/>
</dbReference>
<protein>
    <submittedName>
        <fullName evidence="7">ARID/BRIGHT DNA binding domain containing protein</fullName>
    </submittedName>
</protein>
<dbReference type="SMART" id="SM00501">
    <property type="entry name" value="BRIGHT"/>
    <property type="match status" value="1"/>
</dbReference>
<dbReference type="Gene3D" id="1.10.150.60">
    <property type="entry name" value="ARID DNA-binding domain"/>
    <property type="match status" value="1"/>
</dbReference>
<name>M2XJD9_GALSU</name>
<dbReference type="SMART" id="SM01014">
    <property type="entry name" value="ARID"/>
    <property type="match status" value="1"/>
</dbReference>
<dbReference type="OMA" id="IMLAFES"/>
<gene>
    <name evidence="7" type="ORF">Gasu_23870</name>
</gene>
<keyword evidence="8" id="KW-1185">Reference proteome</keyword>
<feature type="domain" description="ARID" evidence="6">
    <location>
        <begin position="47"/>
        <end position="139"/>
    </location>
</feature>
<feature type="region of interest" description="Disordered" evidence="5">
    <location>
        <begin position="192"/>
        <end position="229"/>
    </location>
</feature>
<dbReference type="InterPro" id="IPR036431">
    <property type="entry name" value="ARID_dom_sf"/>
</dbReference>
<dbReference type="PANTHER" id="PTHR22970:SF14">
    <property type="entry name" value="AT-RICH INTERACTIVE DOMAIN-CONTAINING PROTEIN 2"/>
    <property type="match status" value="1"/>
</dbReference>
<dbReference type="eggNOG" id="KOG2744">
    <property type="taxonomic scope" value="Eukaryota"/>
</dbReference>
<evidence type="ECO:0000256" key="3">
    <source>
        <dbReference type="ARBA" id="ARBA00023163"/>
    </source>
</evidence>
<dbReference type="InterPro" id="IPR052406">
    <property type="entry name" value="Chromatin_Remodeling_Comp"/>
</dbReference>
<dbReference type="KEGG" id="gsl:Gasu_23870"/>
<feature type="compositionally biased region" description="Polar residues" evidence="5">
    <location>
        <begin position="213"/>
        <end position="229"/>
    </location>
</feature>
<dbReference type="InterPro" id="IPR016024">
    <property type="entry name" value="ARM-type_fold"/>
</dbReference>